<evidence type="ECO:0000313" key="3">
    <source>
        <dbReference type="Proteomes" id="UP001169760"/>
    </source>
</evidence>
<evidence type="ECO:0000313" key="2">
    <source>
        <dbReference type="EMBL" id="MDO6424888.1"/>
    </source>
</evidence>
<dbReference type="Proteomes" id="UP001169760">
    <property type="component" value="Unassembled WGS sequence"/>
</dbReference>
<name>A0AAW7XEB4_9GAMM</name>
<evidence type="ECO:0000259" key="1">
    <source>
        <dbReference type="PROSITE" id="PS50075"/>
    </source>
</evidence>
<dbReference type="InterPro" id="IPR036736">
    <property type="entry name" value="ACP-like_sf"/>
</dbReference>
<accession>A0AAW7XEB4</accession>
<proteinExistence type="predicted"/>
<dbReference type="AlphaFoldDB" id="A0AAW7XEB4"/>
<dbReference type="PROSITE" id="PS50075">
    <property type="entry name" value="CARRIER"/>
    <property type="match status" value="1"/>
</dbReference>
<dbReference type="Gene3D" id="1.10.1200.10">
    <property type="entry name" value="ACP-like"/>
    <property type="match status" value="1"/>
</dbReference>
<reference evidence="2" key="1">
    <citation type="submission" date="2023-07" db="EMBL/GenBank/DDBJ databases">
        <title>Genome content predicts the carbon catabolic preferences of heterotrophic bacteria.</title>
        <authorList>
            <person name="Gralka M."/>
        </authorList>
    </citation>
    <scope>NUCLEOTIDE SEQUENCE</scope>
    <source>
        <strain evidence="2">I3M17_2</strain>
    </source>
</reference>
<protein>
    <submittedName>
        <fullName evidence="2">Acyl carrier protein</fullName>
    </submittedName>
</protein>
<organism evidence="2 3">
    <name type="scientific">Saccharophagus degradans</name>
    <dbReference type="NCBI Taxonomy" id="86304"/>
    <lineage>
        <taxon>Bacteria</taxon>
        <taxon>Pseudomonadati</taxon>
        <taxon>Pseudomonadota</taxon>
        <taxon>Gammaproteobacteria</taxon>
        <taxon>Cellvibrionales</taxon>
        <taxon>Cellvibrionaceae</taxon>
        <taxon>Saccharophagus</taxon>
    </lineage>
</organism>
<dbReference type="SUPFAM" id="SSF47336">
    <property type="entry name" value="ACP-like"/>
    <property type="match status" value="1"/>
</dbReference>
<comment type="caution">
    <text evidence="2">The sequence shown here is derived from an EMBL/GenBank/DDBJ whole genome shotgun (WGS) entry which is preliminary data.</text>
</comment>
<dbReference type="RefSeq" id="WP_303494154.1">
    <property type="nucleotide sequence ID" value="NZ_JAUOPB010000019.1"/>
</dbReference>
<sequence>MSEEIKEVVAEIFIEVFEWDTLPPVESIEQSAISNWDSMKQLSLVTAIESEFEIAFNLDTAIAITSFNKAVEAVAAHTA</sequence>
<dbReference type="InterPro" id="IPR009081">
    <property type="entry name" value="PP-bd_ACP"/>
</dbReference>
<dbReference type="EMBL" id="JAUOPB010000019">
    <property type="protein sequence ID" value="MDO6424888.1"/>
    <property type="molecule type" value="Genomic_DNA"/>
</dbReference>
<gene>
    <name evidence="2" type="ORF">Q4521_20530</name>
</gene>
<feature type="domain" description="Carrier" evidence="1">
    <location>
        <begin position="1"/>
        <end position="78"/>
    </location>
</feature>